<feature type="domain" description="HTH tetR-type" evidence="3">
    <location>
        <begin position="2"/>
        <end position="61"/>
    </location>
</feature>
<dbReference type="SUPFAM" id="SSF46689">
    <property type="entry name" value="Homeodomain-like"/>
    <property type="match status" value="1"/>
</dbReference>
<feature type="DNA-binding region" description="H-T-H motif" evidence="2">
    <location>
        <begin position="24"/>
        <end position="43"/>
    </location>
</feature>
<evidence type="ECO:0000313" key="4">
    <source>
        <dbReference type="EMBL" id="PKR77546.1"/>
    </source>
</evidence>
<dbReference type="GO" id="GO:0003677">
    <property type="term" value="F:DNA binding"/>
    <property type="evidence" value="ECO:0007669"/>
    <property type="project" value="UniProtKB-UniRule"/>
</dbReference>
<dbReference type="AlphaFoldDB" id="A0A2I0QT90"/>
<sequence length="186" mass="21519">MMDKTEQIFKGAISVFIKKGMQGTTQEVAKEAGVAEVTLYRRYSTKENLFITVIKHVLEKKFESKVLKIAKEDDTELFLMNIIEDRLEILSKNYELVRMLLSESLRGNLTDKINLPEIIFSSLKKGLEYHFERKGQQVDIDFCARQLGGVFLSYLILPNDQQFNKLTIQERRDIAKKHAKSILSTI</sequence>
<evidence type="ECO:0000256" key="1">
    <source>
        <dbReference type="ARBA" id="ARBA00023125"/>
    </source>
</evidence>
<dbReference type="Pfam" id="PF00440">
    <property type="entry name" value="TetR_N"/>
    <property type="match status" value="1"/>
</dbReference>
<accession>A0A2I0QT90</accession>
<organism evidence="4 5">
    <name type="scientific">Halalkalibacillus sediminis</name>
    <dbReference type="NCBI Taxonomy" id="2018042"/>
    <lineage>
        <taxon>Bacteria</taxon>
        <taxon>Bacillati</taxon>
        <taxon>Bacillota</taxon>
        <taxon>Bacilli</taxon>
        <taxon>Bacillales</taxon>
        <taxon>Bacillaceae</taxon>
        <taxon>Halalkalibacillus</taxon>
    </lineage>
</organism>
<protein>
    <submittedName>
        <fullName evidence="4">TetR/AcrR family transcriptional regulator</fullName>
    </submittedName>
</protein>
<evidence type="ECO:0000259" key="3">
    <source>
        <dbReference type="PROSITE" id="PS50977"/>
    </source>
</evidence>
<dbReference type="InterPro" id="IPR001647">
    <property type="entry name" value="HTH_TetR"/>
</dbReference>
<dbReference type="PROSITE" id="PS50977">
    <property type="entry name" value="HTH_TETR_2"/>
    <property type="match status" value="1"/>
</dbReference>
<reference evidence="4 5" key="1">
    <citation type="submission" date="2017-06" db="EMBL/GenBank/DDBJ databases">
        <title>the draft geome sequence of Illustriluteabacillus marina B3227.</title>
        <authorList>
            <person name="He R.-H."/>
            <person name="Du Z.-J."/>
        </authorList>
    </citation>
    <scope>NUCLEOTIDE SEQUENCE [LARGE SCALE GENOMIC DNA]</scope>
    <source>
        <strain evidence="4 5">B3227</strain>
    </source>
</reference>
<dbReference type="PRINTS" id="PR00455">
    <property type="entry name" value="HTHTETR"/>
</dbReference>
<keyword evidence="5" id="KW-1185">Reference proteome</keyword>
<dbReference type="Gene3D" id="1.10.357.10">
    <property type="entry name" value="Tetracycline Repressor, domain 2"/>
    <property type="match status" value="1"/>
</dbReference>
<comment type="caution">
    <text evidence="4">The sequence shown here is derived from an EMBL/GenBank/DDBJ whole genome shotgun (WGS) entry which is preliminary data.</text>
</comment>
<evidence type="ECO:0000313" key="5">
    <source>
        <dbReference type="Proteomes" id="UP000243524"/>
    </source>
</evidence>
<name>A0A2I0QT90_9BACI</name>
<evidence type="ECO:0000256" key="2">
    <source>
        <dbReference type="PROSITE-ProRule" id="PRU00335"/>
    </source>
</evidence>
<keyword evidence="1 2" id="KW-0238">DNA-binding</keyword>
<gene>
    <name evidence="4" type="ORF">CEY16_11565</name>
</gene>
<dbReference type="InterPro" id="IPR009057">
    <property type="entry name" value="Homeodomain-like_sf"/>
</dbReference>
<dbReference type="Proteomes" id="UP000243524">
    <property type="component" value="Unassembled WGS sequence"/>
</dbReference>
<dbReference type="EMBL" id="PJNH01000003">
    <property type="protein sequence ID" value="PKR77546.1"/>
    <property type="molecule type" value="Genomic_DNA"/>
</dbReference>
<proteinExistence type="predicted"/>
<dbReference type="OrthoDB" id="9812993at2"/>